<sequence>MYEEDSKLFVSSDFFKIFVPFAGSALQSSKWFKIADINSSSWTLDSFKLDNLPIPIGETPVTFSGYLKLKVNKLANETLAMKWGNIDAYTFEIKGVISGKINLGGLPMPLADMDIFKVNLYFKEEKGLLQVSAKPFEINLMSGLAKFKVPGFEKLLIRTNVQ</sequence>
<proteinExistence type="predicted"/>
<name>A0A645FJN5_9ZZZZ</name>
<accession>A0A645FJN5</accession>
<comment type="caution">
    <text evidence="1">The sequence shown here is derived from an EMBL/GenBank/DDBJ whole genome shotgun (WGS) entry which is preliminary data.</text>
</comment>
<evidence type="ECO:0000313" key="1">
    <source>
        <dbReference type="EMBL" id="MPN14617.1"/>
    </source>
</evidence>
<reference evidence="1" key="1">
    <citation type="submission" date="2019-08" db="EMBL/GenBank/DDBJ databases">
        <authorList>
            <person name="Kucharzyk K."/>
            <person name="Murdoch R.W."/>
            <person name="Higgins S."/>
            <person name="Loffler F."/>
        </authorList>
    </citation>
    <scope>NUCLEOTIDE SEQUENCE</scope>
</reference>
<dbReference type="AlphaFoldDB" id="A0A645FJN5"/>
<organism evidence="1">
    <name type="scientific">bioreactor metagenome</name>
    <dbReference type="NCBI Taxonomy" id="1076179"/>
    <lineage>
        <taxon>unclassified sequences</taxon>
        <taxon>metagenomes</taxon>
        <taxon>ecological metagenomes</taxon>
    </lineage>
</organism>
<dbReference type="EMBL" id="VSSQ01061253">
    <property type="protein sequence ID" value="MPN14617.1"/>
    <property type="molecule type" value="Genomic_DNA"/>
</dbReference>
<gene>
    <name evidence="1" type="ORF">SDC9_161944</name>
</gene>
<protein>
    <submittedName>
        <fullName evidence="1">Uncharacterized protein</fullName>
    </submittedName>
</protein>